<proteinExistence type="inferred from homology"/>
<name>A0ABX2YA62_9CELL</name>
<dbReference type="InterPro" id="IPR010708">
    <property type="entry name" value="5'(3')-deoxyribonucleotidase"/>
</dbReference>
<keyword evidence="3" id="KW-1185">Reference proteome</keyword>
<gene>
    <name evidence="2" type="ORF">OERS_05230</name>
</gene>
<dbReference type="Gene3D" id="3.40.50.1000">
    <property type="entry name" value="HAD superfamily/HAD-like"/>
    <property type="match status" value="1"/>
</dbReference>
<evidence type="ECO:0000313" key="3">
    <source>
        <dbReference type="Proteomes" id="UP000093412"/>
    </source>
</evidence>
<dbReference type="RefSeq" id="WP_083201160.1">
    <property type="nucleotide sequence ID" value="NZ_MAQA01000003.1"/>
</dbReference>
<dbReference type="EMBL" id="MAQA01000003">
    <property type="protein sequence ID" value="OCI32931.1"/>
    <property type="molecule type" value="Genomic_DNA"/>
</dbReference>
<sequence length="199" mass="21919">MFDSQPAVLVVDLDNTTFDYDRGLAEHMVRTTGQGPSGPPEFYDYARSGWFPTNQDWLAAHSAAVMEGLFARMWPYDGALEGLASLREDGFVVKFATAHGSRSWMPGPDGDELARVERETTAAGLRMLGVEYDELHFVASKAEVAGDLYIDDAPSHLADLDARGLPRIAYDQAYNRHLPGLRATNWDELGSVIRARLGA</sequence>
<protein>
    <submittedName>
        <fullName evidence="2">5' nucleotidase, deoxy (Pyrimidine), cytosolic type C protein</fullName>
    </submittedName>
</protein>
<accession>A0ABX2YA62</accession>
<dbReference type="Pfam" id="PF06941">
    <property type="entry name" value="NT5C"/>
    <property type="match status" value="1"/>
</dbReference>
<dbReference type="SUPFAM" id="SSF56784">
    <property type="entry name" value="HAD-like"/>
    <property type="match status" value="1"/>
</dbReference>
<comment type="similarity">
    <text evidence="1">Belongs to the 5'(3')-deoxyribonucleotidase family.</text>
</comment>
<reference evidence="2 3" key="1">
    <citation type="submission" date="2016-06" db="EMBL/GenBank/DDBJ databases">
        <title>Genome sequence of Oerskovia enterophila DSM 43852.</title>
        <authorList>
            <person name="Poehlein A."/>
            <person name="Jag V."/>
            <person name="Bengelsdorf F.R."/>
            <person name="Daniel R."/>
            <person name="Duerre P."/>
        </authorList>
    </citation>
    <scope>NUCLEOTIDE SEQUENCE [LARGE SCALE GENOMIC DNA]</scope>
    <source>
        <strain evidence="2 3">DSM 43852</strain>
    </source>
</reference>
<evidence type="ECO:0000313" key="2">
    <source>
        <dbReference type="EMBL" id="OCI32931.1"/>
    </source>
</evidence>
<dbReference type="InterPro" id="IPR023214">
    <property type="entry name" value="HAD_sf"/>
</dbReference>
<comment type="caution">
    <text evidence="2">The sequence shown here is derived from an EMBL/GenBank/DDBJ whole genome shotgun (WGS) entry which is preliminary data.</text>
</comment>
<evidence type="ECO:0000256" key="1">
    <source>
        <dbReference type="ARBA" id="ARBA00009589"/>
    </source>
</evidence>
<dbReference type="Proteomes" id="UP000093412">
    <property type="component" value="Unassembled WGS sequence"/>
</dbReference>
<organism evidence="2 3">
    <name type="scientific">Oerskovia enterophila</name>
    <dbReference type="NCBI Taxonomy" id="43678"/>
    <lineage>
        <taxon>Bacteria</taxon>
        <taxon>Bacillati</taxon>
        <taxon>Actinomycetota</taxon>
        <taxon>Actinomycetes</taxon>
        <taxon>Micrococcales</taxon>
        <taxon>Cellulomonadaceae</taxon>
        <taxon>Oerskovia</taxon>
    </lineage>
</organism>
<dbReference type="InterPro" id="IPR036412">
    <property type="entry name" value="HAD-like_sf"/>
</dbReference>